<dbReference type="Gene3D" id="1.10.3080.10">
    <property type="entry name" value="Clc chloride channel"/>
    <property type="match status" value="1"/>
</dbReference>
<accession>A0A133S0R0</accession>
<keyword evidence="2" id="KW-0813">Transport</keyword>
<evidence type="ECO:0000256" key="6">
    <source>
        <dbReference type="ARBA" id="ARBA00023136"/>
    </source>
</evidence>
<dbReference type="GO" id="GO:0008324">
    <property type="term" value="F:monoatomic cation transmembrane transporter activity"/>
    <property type="evidence" value="ECO:0007669"/>
    <property type="project" value="InterPro"/>
</dbReference>
<feature type="transmembrane region" description="Helical" evidence="8">
    <location>
        <begin position="297"/>
        <end position="318"/>
    </location>
</feature>
<dbReference type="InterPro" id="IPR036721">
    <property type="entry name" value="RCK_C_sf"/>
</dbReference>
<dbReference type="InterPro" id="IPR014743">
    <property type="entry name" value="Cl-channel_core"/>
</dbReference>
<dbReference type="GO" id="GO:0005886">
    <property type="term" value="C:plasma membrane"/>
    <property type="evidence" value="ECO:0007669"/>
    <property type="project" value="TreeGrafter"/>
</dbReference>
<keyword evidence="3 8" id="KW-0812">Transmembrane</keyword>
<evidence type="ECO:0000256" key="5">
    <source>
        <dbReference type="ARBA" id="ARBA00023065"/>
    </source>
</evidence>
<dbReference type="PANTHER" id="PTHR45711:SF6">
    <property type="entry name" value="CHLORIDE CHANNEL PROTEIN"/>
    <property type="match status" value="1"/>
</dbReference>
<feature type="transmembrane region" description="Helical" evidence="8">
    <location>
        <begin position="391"/>
        <end position="417"/>
    </location>
</feature>
<dbReference type="GO" id="GO:0006813">
    <property type="term" value="P:potassium ion transport"/>
    <property type="evidence" value="ECO:0007669"/>
    <property type="project" value="InterPro"/>
</dbReference>
<comment type="caution">
    <text evidence="10">The sequence shown here is derived from an EMBL/GenBank/DDBJ whole genome shotgun (WGS) entry which is preliminary data.</text>
</comment>
<evidence type="ECO:0000256" key="8">
    <source>
        <dbReference type="SAM" id="Phobius"/>
    </source>
</evidence>
<dbReference type="EMBL" id="LRQR01000041">
    <property type="protein sequence ID" value="KXA61653.1"/>
    <property type="molecule type" value="Genomic_DNA"/>
</dbReference>
<dbReference type="InterPro" id="IPR006037">
    <property type="entry name" value="RCK_C"/>
</dbReference>
<dbReference type="PRINTS" id="PR00762">
    <property type="entry name" value="CLCHANNEL"/>
</dbReference>
<keyword evidence="7" id="KW-0868">Chloride</keyword>
<evidence type="ECO:0000259" key="9">
    <source>
        <dbReference type="PROSITE" id="PS51202"/>
    </source>
</evidence>
<gene>
    <name evidence="10" type="ORF">HMPREF3228_00619</name>
</gene>
<evidence type="ECO:0000313" key="10">
    <source>
        <dbReference type="EMBL" id="KXA61653.1"/>
    </source>
</evidence>
<dbReference type="GO" id="GO:0005247">
    <property type="term" value="F:voltage-gated chloride channel activity"/>
    <property type="evidence" value="ECO:0007669"/>
    <property type="project" value="TreeGrafter"/>
</dbReference>
<comment type="subcellular location">
    <subcellularLocation>
        <location evidence="1">Membrane</location>
        <topology evidence="1">Multi-pass membrane protein</topology>
    </subcellularLocation>
</comment>
<dbReference type="AlphaFoldDB" id="A0A133S0R0"/>
<evidence type="ECO:0000256" key="7">
    <source>
        <dbReference type="ARBA" id="ARBA00023214"/>
    </source>
</evidence>
<dbReference type="Pfam" id="PF00654">
    <property type="entry name" value="Voltage_CLC"/>
    <property type="match status" value="1"/>
</dbReference>
<dbReference type="SUPFAM" id="SSF81340">
    <property type="entry name" value="Clc chloride channel"/>
    <property type="match status" value="1"/>
</dbReference>
<proteinExistence type="predicted"/>
<feature type="transmembrane region" description="Helical" evidence="8">
    <location>
        <begin position="83"/>
        <end position="102"/>
    </location>
</feature>
<keyword evidence="6 8" id="KW-0472">Membrane</keyword>
<feature type="transmembrane region" description="Helical" evidence="8">
    <location>
        <begin position="333"/>
        <end position="354"/>
    </location>
</feature>
<dbReference type="Gene3D" id="3.30.70.1450">
    <property type="entry name" value="Regulator of K+ conductance, C-terminal domain"/>
    <property type="match status" value="1"/>
</dbReference>
<feature type="transmembrane region" description="Helical" evidence="8">
    <location>
        <begin position="257"/>
        <end position="274"/>
    </location>
</feature>
<protein>
    <submittedName>
        <fullName evidence="10">Chloride transporter, ClC family</fullName>
    </submittedName>
</protein>
<feature type="transmembrane region" description="Helical" evidence="8">
    <location>
        <begin position="429"/>
        <end position="450"/>
    </location>
</feature>
<evidence type="ECO:0000256" key="2">
    <source>
        <dbReference type="ARBA" id="ARBA00022448"/>
    </source>
</evidence>
<dbReference type="PATRIC" id="fig|28037.231.peg.615"/>
<keyword evidence="5" id="KW-0406">Ion transport</keyword>
<dbReference type="PROSITE" id="PS51202">
    <property type="entry name" value="RCK_C"/>
    <property type="match status" value="1"/>
</dbReference>
<dbReference type="SUPFAM" id="SSF116726">
    <property type="entry name" value="TrkA C-terminal domain-like"/>
    <property type="match status" value="1"/>
</dbReference>
<evidence type="ECO:0000256" key="3">
    <source>
        <dbReference type="ARBA" id="ARBA00022692"/>
    </source>
</evidence>
<feature type="domain" description="RCK C-terminal" evidence="9">
    <location>
        <begin position="455"/>
        <end position="536"/>
    </location>
</feature>
<sequence>MNPLNRWFQEKKKVKLEGMIMEEQSETLSSKKEFAFASSTILTQVGRGIIVGLVVGLIVGSFRFSIEKGFHLIQGLYQDQAHLVRNLFIIGLFYLIVCWLSAKLTRSEKDIKGSGIPQVEAELKGLMTLNWWGVLWKKYILGILAIASGLMLGREGPSIQLGAVGGKGIAKWLKSSPVEERSLIASGAAAGLAAAFNAPIAGLLFVVEEVYHHFSRFFWVSTLAASLVANFVSLLIFGLTPVLDMPDNIPLMTLDQYWIYLLMGVFLGLSGFLYEKAVLNVGRVYDWLGKKIRLDRAYYPILAFILILPVGIFLPQILGGGNQLVLSLTEQGFSFQVLLVYFLIRFVWSMISYGSGLPGGIFLPILALGSLLGALVGVICVNLGLVSQEQFPIFVILGMSGYFGAISKAPLTAMILVTEMVGDIRNLMPLGLVTLVAYIIMDLLKGAPVYEAMLEKMLPEEATDEGEVTLIEIPVSDKIAGKQVHELNLPHNILITTQVHNGKSQTVNGSTRMYLGDMIHLVIPKSEIGKVKDLLL</sequence>
<reference evidence="10 11" key="1">
    <citation type="submission" date="2016-01" db="EMBL/GenBank/DDBJ databases">
        <authorList>
            <person name="Oliw E.H."/>
        </authorList>
    </citation>
    <scope>NUCLEOTIDE SEQUENCE [LARGE SCALE GENOMIC DNA]</scope>
    <source>
        <strain evidence="10 11">CMW7705B</strain>
    </source>
</reference>
<name>A0A133S0R0_STRMT</name>
<evidence type="ECO:0000256" key="4">
    <source>
        <dbReference type="ARBA" id="ARBA00022989"/>
    </source>
</evidence>
<dbReference type="InterPro" id="IPR001807">
    <property type="entry name" value="ClC"/>
</dbReference>
<evidence type="ECO:0000313" key="11">
    <source>
        <dbReference type="Proteomes" id="UP000070065"/>
    </source>
</evidence>
<dbReference type="CDD" id="cd01031">
    <property type="entry name" value="EriC"/>
    <property type="match status" value="1"/>
</dbReference>
<feature type="transmembrane region" description="Helical" evidence="8">
    <location>
        <begin position="361"/>
        <end position="385"/>
    </location>
</feature>
<feature type="transmembrane region" description="Helical" evidence="8">
    <location>
        <begin position="217"/>
        <end position="237"/>
    </location>
</feature>
<feature type="transmembrane region" description="Helical" evidence="8">
    <location>
        <begin position="41"/>
        <end position="62"/>
    </location>
</feature>
<dbReference type="PANTHER" id="PTHR45711">
    <property type="entry name" value="CHLORIDE CHANNEL PROTEIN"/>
    <property type="match status" value="1"/>
</dbReference>
<dbReference type="Pfam" id="PF02080">
    <property type="entry name" value="TrkA_C"/>
    <property type="match status" value="1"/>
</dbReference>
<dbReference type="Proteomes" id="UP000070065">
    <property type="component" value="Unassembled WGS sequence"/>
</dbReference>
<feature type="transmembrane region" description="Helical" evidence="8">
    <location>
        <begin position="183"/>
        <end position="205"/>
    </location>
</feature>
<evidence type="ECO:0000256" key="1">
    <source>
        <dbReference type="ARBA" id="ARBA00004141"/>
    </source>
</evidence>
<organism evidence="10 11">
    <name type="scientific">Streptococcus mitis</name>
    <dbReference type="NCBI Taxonomy" id="28037"/>
    <lineage>
        <taxon>Bacteria</taxon>
        <taxon>Bacillati</taxon>
        <taxon>Bacillota</taxon>
        <taxon>Bacilli</taxon>
        <taxon>Lactobacillales</taxon>
        <taxon>Streptococcaceae</taxon>
        <taxon>Streptococcus</taxon>
        <taxon>Streptococcus mitis group</taxon>
    </lineage>
</organism>
<keyword evidence="4 8" id="KW-1133">Transmembrane helix</keyword>